<proteinExistence type="predicted"/>
<feature type="region of interest" description="Disordered" evidence="1">
    <location>
        <begin position="336"/>
        <end position="364"/>
    </location>
</feature>
<dbReference type="EMBL" id="MLAK01000744">
    <property type="protein sequence ID" value="OHT05861.1"/>
    <property type="molecule type" value="Genomic_DNA"/>
</dbReference>
<name>A0A1J4K8U8_9EUKA</name>
<feature type="region of interest" description="Disordered" evidence="1">
    <location>
        <begin position="108"/>
        <end position="316"/>
    </location>
</feature>
<feature type="compositionally biased region" description="Low complexity" evidence="1">
    <location>
        <begin position="118"/>
        <end position="127"/>
    </location>
</feature>
<dbReference type="AlphaFoldDB" id="A0A1J4K8U8"/>
<evidence type="ECO:0000313" key="3">
    <source>
        <dbReference type="Proteomes" id="UP000179807"/>
    </source>
</evidence>
<gene>
    <name evidence="2" type="ORF">TRFO_26299</name>
</gene>
<keyword evidence="3" id="KW-1185">Reference proteome</keyword>
<dbReference type="OrthoDB" id="406368at2759"/>
<dbReference type="PANTHER" id="PTHR21580">
    <property type="entry name" value="SHIPPO-1-RELATED"/>
    <property type="match status" value="1"/>
</dbReference>
<reference evidence="2" key="1">
    <citation type="submission" date="2016-10" db="EMBL/GenBank/DDBJ databases">
        <authorList>
            <person name="Benchimol M."/>
            <person name="Almeida L.G."/>
            <person name="Vasconcelos A.T."/>
            <person name="Perreira-Neves A."/>
            <person name="Rosa I.A."/>
            <person name="Tasca T."/>
            <person name="Bogo M.R."/>
            <person name="de Souza W."/>
        </authorList>
    </citation>
    <scope>NUCLEOTIDE SEQUENCE [LARGE SCALE GENOMIC DNA]</scope>
    <source>
        <strain evidence="2">K</strain>
    </source>
</reference>
<sequence length="458" mass="51215">MSITSRAPRNLNLASKSTDPHVGPGTYETYSGLIVQNDSPYPFLTTAARFVDNPNQNPGPADYNPVIPTLDLHGGGCMMRSVTGRKYFDIGDAPDSCKYQHLKNWEDDLKGNQRRPRAPMSSRSPRSFEPKPYMDATPADYNLRPSYEKGVQIPKSARPVEKFNDNPGPGAYETSKAPRRKKNIPSHQFLSARPREIFPVSDSIIDNPGLGHDEWKRPRKSSAPFGSKAKKQNFWASKKTPGPGQYDVEYKRKHRKSSAPFGNRGPRDWAPPNDNPGPGSYKDNIKRKFKDDPDRPFGQRAPKYPKFTCDNPTGPGQYNVDAGDVITQMKKVSSNTPSFKISTDRTPFKGDPTIPGPGMYSPDIGIKQSDNHKLKRCMDGSERYKEGTFIGNPINDAPGPGRYNPEKPEKRRDKGGYMPHTKRGSWVRNTCAPSPEKYHVENSLVKPSLNVTYSVCKL</sequence>
<evidence type="ECO:0000313" key="2">
    <source>
        <dbReference type="EMBL" id="OHT05861.1"/>
    </source>
</evidence>
<dbReference type="PANTHER" id="PTHR21580:SF60">
    <property type="entry name" value="SPERM-TAIL PG-RICH REPEAT-CONTAINING PROTEIN 2"/>
    <property type="match status" value="1"/>
</dbReference>
<dbReference type="Pfam" id="PF07004">
    <property type="entry name" value="SHIPPO-rpt"/>
    <property type="match status" value="4"/>
</dbReference>
<comment type="caution">
    <text evidence="2">The sequence shown here is derived from an EMBL/GenBank/DDBJ whole genome shotgun (WGS) entry which is preliminary data.</text>
</comment>
<feature type="compositionally biased region" description="Basic and acidic residues" evidence="1">
    <location>
        <begin position="283"/>
        <end position="297"/>
    </location>
</feature>
<dbReference type="InterPro" id="IPR010736">
    <property type="entry name" value="SHIPPO-rpt"/>
</dbReference>
<accession>A0A1J4K8U8</accession>
<evidence type="ECO:0008006" key="4">
    <source>
        <dbReference type="Google" id="ProtNLM"/>
    </source>
</evidence>
<feature type="compositionally biased region" description="Polar residues" evidence="1">
    <location>
        <begin position="1"/>
        <end position="17"/>
    </location>
</feature>
<evidence type="ECO:0000256" key="1">
    <source>
        <dbReference type="SAM" id="MobiDB-lite"/>
    </source>
</evidence>
<dbReference type="RefSeq" id="XP_068358997.1">
    <property type="nucleotide sequence ID" value="XM_068504863.1"/>
</dbReference>
<dbReference type="VEuPathDB" id="TrichDB:TRFO_26299"/>
<dbReference type="InterPro" id="IPR051291">
    <property type="entry name" value="CIMAP"/>
</dbReference>
<feature type="compositionally biased region" description="Basic and acidic residues" evidence="1">
    <location>
        <begin position="404"/>
        <end position="415"/>
    </location>
</feature>
<protein>
    <recommendedName>
        <fullName evidence="4">Outer dense fiber protein 3</fullName>
    </recommendedName>
</protein>
<dbReference type="GeneID" id="94839567"/>
<dbReference type="Proteomes" id="UP000179807">
    <property type="component" value="Unassembled WGS sequence"/>
</dbReference>
<feature type="region of interest" description="Disordered" evidence="1">
    <location>
        <begin position="390"/>
        <end position="424"/>
    </location>
</feature>
<feature type="region of interest" description="Disordered" evidence="1">
    <location>
        <begin position="1"/>
        <end position="24"/>
    </location>
</feature>
<organism evidence="2 3">
    <name type="scientific">Tritrichomonas foetus</name>
    <dbReference type="NCBI Taxonomy" id="1144522"/>
    <lineage>
        <taxon>Eukaryota</taxon>
        <taxon>Metamonada</taxon>
        <taxon>Parabasalia</taxon>
        <taxon>Tritrichomonadida</taxon>
        <taxon>Tritrichomonadidae</taxon>
        <taxon>Tritrichomonas</taxon>
    </lineage>
</organism>